<feature type="transmembrane region" description="Helical" evidence="13">
    <location>
        <begin position="550"/>
        <end position="570"/>
    </location>
</feature>
<dbReference type="STRING" id="1276258.SAPIS_v1c00910"/>
<keyword evidence="4" id="KW-0597">Phosphoprotein</keyword>
<evidence type="ECO:0000256" key="12">
    <source>
        <dbReference type="SAM" id="Coils"/>
    </source>
</evidence>
<feature type="transmembrane region" description="Helical" evidence="13">
    <location>
        <begin position="513"/>
        <end position="538"/>
    </location>
</feature>
<keyword evidence="3" id="KW-1003">Cell membrane</keyword>
<evidence type="ECO:0000256" key="4">
    <source>
        <dbReference type="ARBA" id="ARBA00022553"/>
    </source>
</evidence>
<dbReference type="eggNOG" id="COG1762">
    <property type="taxonomic scope" value="Bacteria"/>
</dbReference>
<dbReference type="InterPro" id="IPR050864">
    <property type="entry name" value="Bacterial_PTS_Sugar_Transport"/>
</dbReference>
<dbReference type="CDD" id="cd05569">
    <property type="entry name" value="PTS_IIB_fructose"/>
    <property type="match status" value="1"/>
</dbReference>
<evidence type="ECO:0000256" key="10">
    <source>
        <dbReference type="ARBA" id="ARBA00022989"/>
    </source>
</evidence>
<dbReference type="eggNOG" id="COG1445">
    <property type="taxonomic scope" value="Bacteria"/>
</dbReference>
<evidence type="ECO:0000259" key="15">
    <source>
        <dbReference type="PROSITE" id="PS51099"/>
    </source>
</evidence>
<dbReference type="eggNOG" id="COG1299">
    <property type="taxonomic scope" value="Bacteria"/>
</dbReference>
<dbReference type="Pfam" id="PF00359">
    <property type="entry name" value="PTS_EIIA_2"/>
    <property type="match status" value="1"/>
</dbReference>
<evidence type="ECO:0000256" key="7">
    <source>
        <dbReference type="ARBA" id="ARBA00022683"/>
    </source>
</evidence>
<dbReference type="Gene3D" id="3.40.50.2300">
    <property type="match status" value="1"/>
</dbReference>
<dbReference type="InterPro" id="IPR016152">
    <property type="entry name" value="PTrfase/Anion_transptr"/>
</dbReference>
<evidence type="ECO:0000256" key="2">
    <source>
        <dbReference type="ARBA" id="ARBA00022448"/>
    </source>
</evidence>
<dbReference type="PROSITE" id="PS51104">
    <property type="entry name" value="PTS_EIIC_TYPE_2"/>
    <property type="match status" value="1"/>
</dbReference>
<feature type="domain" description="PTS EIIB type-2" evidence="15">
    <location>
        <begin position="165"/>
        <end position="260"/>
    </location>
</feature>
<keyword evidence="6" id="KW-0808">Transferase</keyword>
<evidence type="ECO:0000313" key="17">
    <source>
        <dbReference type="EMBL" id="AHB35938.1"/>
    </source>
</evidence>
<feature type="domain" description="PTS EIIC type-2" evidence="16">
    <location>
        <begin position="284"/>
        <end position="654"/>
    </location>
</feature>
<name>V5RHJ3_SPIAP</name>
<feature type="transmembrane region" description="Helical" evidence="13">
    <location>
        <begin position="288"/>
        <end position="313"/>
    </location>
</feature>
<reference evidence="17 18" key="1">
    <citation type="journal article" date="2014" name="Genome Announc.">
        <title>Complete Genome Sequence of Spiroplasma apis B31T (ATCC 33834), a Bacterium Associated with May Disease of Honeybees (Apis mellifera).</title>
        <authorList>
            <person name="Ku C."/>
            <person name="Lo W.S."/>
            <person name="Chen L.L."/>
            <person name="Kuo C.H."/>
        </authorList>
    </citation>
    <scope>NUCLEOTIDE SEQUENCE [LARGE SCALE GENOMIC DNA]</scope>
    <source>
        <strain evidence="17">B31</strain>
    </source>
</reference>
<dbReference type="GO" id="GO:0009401">
    <property type="term" value="P:phosphoenolpyruvate-dependent sugar phosphotransferase system"/>
    <property type="evidence" value="ECO:0007669"/>
    <property type="project" value="UniProtKB-KW"/>
</dbReference>
<feature type="transmembrane region" description="Helical" evidence="13">
    <location>
        <begin position="473"/>
        <end position="492"/>
    </location>
</feature>
<dbReference type="GO" id="GO:0005886">
    <property type="term" value="C:plasma membrane"/>
    <property type="evidence" value="ECO:0007669"/>
    <property type="project" value="UniProtKB-SubCell"/>
</dbReference>
<feature type="transmembrane region" description="Helical" evidence="13">
    <location>
        <begin position="620"/>
        <end position="642"/>
    </location>
</feature>
<dbReference type="InterPro" id="IPR003501">
    <property type="entry name" value="PTS_EIIB_2/3"/>
</dbReference>
<dbReference type="NCBIfam" id="TIGR01427">
    <property type="entry name" value="PTS_IIC_fructo"/>
    <property type="match status" value="1"/>
</dbReference>
<accession>V5RHJ3</accession>
<keyword evidence="7" id="KW-0598">Phosphotransferase system</keyword>
<evidence type="ECO:0000256" key="3">
    <source>
        <dbReference type="ARBA" id="ARBA00022475"/>
    </source>
</evidence>
<dbReference type="GO" id="GO:0090563">
    <property type="term" value="F:protein-phosphocysteine-sugar phosphotransferase activity"/>
    <property type="evidence" value="ECO:0007669"/>
    <property type="project" value="TreeGrafter"/>
</dbReference>
<dbReference type="GO" id="GO:0022877">
    <property type="term" value="F:protein-N(PI)-phosphohistidine-fructose phosphotransferase system transporter activity"/>
    <property type="evidence" value="ECO:0007669"/>
    <property type="project" value="InterPro"/>
</dbReference>
<dbReference type="GO" id="GO:0016301">
    <property type="term" value="F:kinase activity"/>
    <property type="evidence" value="ECO:0007669"/>
    <property type="project" value="UniProtKB-KW"/>
</dbReference>
<evidence type="ECO:0000256" key="9">
    <source>
        <dbReference type="ARBA" id="ARBA00022777"/>
    </source>
</evidence>
<gene>
    <name evidence="17" type="primary">fruA1</name>
    <name evidence="17" type="ORF">SAPIS_v1c00910</name>
</gene>
<dbReference type="InterPro" id="IPR013014">
    <property type="entry name" value="PTS_EIIC_2"/>
</dbReference>
<keyword evidence="5" id="KW-0762">Sugar transport</keyword>
<dbReference type="HOGENOM" id="CLU_013155_1_0_14"/>
<keyword evidence="18" id="KW-1185">Reference proteome</keyword>
<evidence type="ECO:0000259" key="14">
    <source>
        <dbReference type="PROSITE" id="PS51094"/>
    </source>
</evidence>
<dbReference type="Pfam" id="PF02378">
    <property type="entry name" value="PTS_EIIC"/>
    <property type="match status" value="1"/>
</dbReference>
<feature type="transmembrane region" description="Helical" evidence="13">
    <location>
        <begin position="348"/>
        <end position="376"/>
    </location>
</feature>
<evidence type="ECO:0000256" key="1">
    <source>
        <dbReference type="ARBA" id="ARBA00004429"/>
    </source>
</evidence>
<dbReference type="PROSITE" id="PS51094">
    <property type="entry name" value="PTS_EIIA_TYPE_2"/>
    <property type="match status" value="1"/>
</dbReference>
<feature type="transmembrane region" description="Helical" evidence="13">
    <location>
        <begin position="427"/>
        <end position="453"/>
    </location>
</feature>
<feature type="domain" description="PTS EIIA type-2" evidence="14">
    <location>
        <begin position="3"/>
        <end position="147"/>
    </location>
</feature>
<dbReference type="PROSITE" id="PS51099">
    <property type="entry name" value="PTS_EIIB_TYPE_2"/>
    <property type="match status" value="1"/>
</dbReference>
<dbReference type="Pfam" id="PF02302">
    <property type="entry name" value="PTS_IIB"/>
    <property type="match status" value="1"/>
</dbReference>
<feature type="transmembrane region" description="Helical" evidence="13">
    <location>
        <begin position="396"/>
        <end position="415"/>
    </location>
</feature>
<feature type="transmembrane region" description="Helical" evidence="13">
    <location>
        <begin position="162"/>
        <end position="180"/>
    </location>
</feature>
<dbReference type="AlphaFoldDB" id="V5RHJ3"/>
<dbReference type="NCBIfam" id="TIGR00829">
    <property type="entry name" value="FRU"/>
    <property type="match status" value="1"/>
</dbReference>
<keyword evidence="12" id="KW-0175">Coiled coil</keyword>
<evidence type="ECO:0000256" key="6">
    <source>
        <dbReference type="ARBA" id="ARBA00022679"/>
    </source>
</evidence>
<comment type="subcellular location">
    <subcellularLocation>
        <location evidence="1">Cell inner membrane</location>
        <topology evidence="1">Multi-pass membrane protein</topology>
    </subcellularLocation>
</comment>
<dbReference type="GO" id="GO:0005351">
    <property type="term" value="F:carbohydrate:proton symporter activity"/>
    <property type="evidence" value="ECO:0007669"/>
    <property type="project" value="InterPro"/>
</dbReference>
<proteinExistence type="predicted"/>
<dbReference type="Proteomes" id="UP000018550">
    <property type="component" value="Chromosome"/>
</dbReference>
<protein>
    <submittedName>
        <fullName evidence="17">PTS system fructose-specific IIABC component</fullName>
    </submittedName>
</protein>
<dbReference type="SUPFAM" id="SSF52794">
    <property type="entry name" value="PTS system IIB component-like"/>
    <property type="match status" value="1"/>
</dbReference>
<evidence type="ECO:0000313" key="18">
    <source>
        <dbReference type="Proteomes" id="UP000018550"/>
    </source>
</evidence>
<dbReference type="CDD" id="cd00211">
    <property type="entry name" value="PTS_IIA_fru"/>
    <property type="match status" value="1"/>
</dbReference>
<keyword evidence="2" id="KW-0813">Transport</keyword>
<dbReference type="InterPro" id="IPR002178">
    <property type="entry name" value="PTS_EIIA_type-2_dom"/>
</dbReference>
<dbReference type="InterPro" id="IPR013011">
    <property type="entry name" value="PTS_EIIB_2"/>
</dbReference>
<keyword evidence="8 13" id="KW-0812">Transmembrane</keyword>
<dbReference type="SUPFAM" id="SSF55804">
    <property type="entry name" value="Phoshotransferase/anion transport protein"/>
    <property type="match status" value="1"/>
</dbReference>
<dbReference type="OrthoDB" id="9782569at2"/>
<evidence type="ECO:0000256" key="13">
    <source>
        <dbReference type="SAM" id="Phobius"/>
    </source>
</evidence>
<dbReference type="PANTHER" id="PTHR30505:SF0">
    <property type="entry name" value="FRUCTOSE-LIKE PTS SYSTEM EIIBC COMPONENT-RELATED"/>
    <property type="match status" value="1"/>
</dbReference>
<keyword evidence="11 13" id="KW-0472">Membrane</keyword>
<sequence length="818" mass="88951">MEKAYENINVFLDVELSTRNDVLEYISSKAVELNIYSNKDDLLLGFLSREKEASTGFEDGFAIPHSKVKGIQEPSIICVRLKNGVDWESLDKKPTNIAIALIIPDKANEDHINLLSSIAIKLMNKNTRESLKKATTNAKFISILCKEKDKPKERVQKLDPKGLNIVAVTACIIGVAHTYMAEERLLDSLTKAGHNIRVETQGSKGVGTPLTSSEIEKADIVILAADTNVEKSRFNGKKVYETHVSRAIKEPLKVLNDALDKGKVLQDSVSFGDASSQYHEKQGVLKHILAGISYMIPIIIMGGICLAASLGIAKAIWGPTASTTGLNNEHPWNPLAIMEKIGGAAFTLMIPILAAFIANSIAGRAAIAPALVGGFIGNDAKNFMPLPGMPEASAPMGFIGAIIAGLLVGYFVRWVNTWNVPKALRAAMPIFFIPIIGGVGISILFIYIIGGPIGYVVGEFGEAIKKGYKSESFGVGLGMALGILLGAMASFDMGGPINKVAFVTCVALIDQQVYYPMGAMATAIPIAPLGMGLTSVLFKRFFSKDEQAMGASAIIMGTIGISEGAIPFAIRDPKRAIPCNILGGMVAGGIAGAFKIEDSAGHGGPIVAFLGAIPYGEQTLIYFVAVAAGVFVTSSLYGLWLVSSLGKVGSVKEAKVKRIEVLLEERKQKEYEVTRKIKNLKQLIKNANNEDEVSALKIKIEDLRSQYLPIKTEFIERKEKTNKSYLEVKNSEKSFVASNRKNIKDAKNKIIKNKKEELEKLHKAKAESFKTLDKFAKRDFNKNYFKNIEEVKNTASQELLDNLINVRKPFVSKFVKNC</sequence>
<evidence type="ECO:0000259" key="16">
    <source>
        <dbReference type="PROSITE" id="PS51104"/>
    </source>
</evidence>
<dbReference type="EMBL" id="CP006682">
    <property type="protein sequence ID" value="AHB35938.1"/>
    <property type="molecule type" value="Genomic_DNA"/>
</dbReference>
<dbReference type="InterPro" id="IPR006327">
    <property type="entry name" value="PTS_IIC_fruc"/>
</dbReference>
<evidence type="ECO:0000256" key="5">
    <source>
        <dbReference type="ARBA" id="ARBA00022597"/>
    </source>
</evidence>
<dbReference type="InterPro" id="IPR003353">
    <property type="entry name" value="PTS_IIB_fruc"/>
</dbReference>
<feature type="coiled-coil region" evidence="12">
    <location>
        <begin position="670"/>
        <end position="706"/>
    </location>
</feature>
<organism evidence="17 18">
    <name type="scientific">Spiroplasma apis B31</name>
    <dbReference type="NCBI Taxonomy" id="1276258"/>
    <lineage>
        <taxon>Bacteria</taxon>
        <taxon>Bacillati</taxon>
        <taxon>Mycoplasmatota</taxon>
        <taxon>Mollicutes</taxon>
        <taxon>Entomoplasmatales</taxon>
        <taxon>Spiroplasmataceae</taxon>
        <taxon>Spiroplasma</taxon>
    </lineage>
</organism>
<dbReference type="PATRIC" id="fig|1276258.3.peg.88"/>
<evidence type="ECO:0000256" key="8">
    <source>
        <dbReference type="ARBA" id="ARBA00022692"/>
    </source>
</evidence>
<dbReference type="PANTHER" id="PTHR30505">
    <property type="entry name" value="FRUCTOSE-LIKE PERMEASE"/>
    <property type="match status" value="1"/>
</dbReference>
<evidence type="ECO:0000256" key="11">
    <source>
        <dbReference type="ARBA" id="ARBA00023136"/>
    </source>
</evidence>
<dbReference type="Gene3D" id="3.40.930.10">
    <property type="entry name" value="Mannitol-specific EII, Chain A"/>
    <property type="match status" value="1"/>
</dbReference>
<dbReference type="KEGG" id="sapi:SAPIS_v1c00910"/>
<feature type="transmembrane region" description="Helical" evidence="13">
    <location>
        <begin position="577"/>
        <end position="596"/>
    </location>
</feature>
<keyword evidence="9" id="KW-0418">Kinase</keyword>
<dbReference type="InterPro" id="IPR003352">
    <property type="entry name" value="PTS_EIIC"/>
</dbReference>
<dbReference type="RefSeq" id="WP_023788872.1">
    <property type="nucleotide sequence ID" value="NC_022998.1"/>
</dbReference>
<dbReference type="InterPro" id="IPR036095">
    <property type="entry name" value="PTS_EIIB-like_sf"/>
</dbReference>
<keyword evidence="10 13" id="KW-1133">Transmembrane helix</keyword>